<evidence type="ECO:0000313" key="3">
    <source>
        <dbReference type="Proteomes" id="UP001057998"/>
    </source>
</evidence>
<gene>
    <name evidence="2" type="ORF">NNL38_08850</name>
</gene>
<dbReference type="Gene3D" id="2.60.200.60">
    <property type="match status" value="2"/>
</dbReference>
<dbReference type="Pfam" id="PF05488">
    <property type="entry name" value="PAAR_motif"/>
    <property type="match status" value="1"/>
</dbReference>
<evidence type="ECO:0000256" key="1">
    <source>
        <dbReference type="SAM" id="MobiDB-lite"/>
    </source>
</evidence>
<dbReference type="RefSeq" id="WP_255387696.1">
    <property type="nucleotide sequence ID" value="NZ_CP101508.1"/>
</dbReference>
<protein>
    <submittedName>
        <fullName evidence="2">PAAR domain-containing protein</fullName>
    </submittedName>
</protein>
<dbReference type="EMBL" id="CP101508">
    <property type="protein sequence ID" value="UTV26485.1"/>
    <property type="molecule type" value="Genomic_DNA"/>
</dbReference>
<organism evidence="2 3">
    <name type="scientific">Photobacterium atrarenae</name>
    <dbReference type="NCBI Taxonomy" id="865757"/>
    <lineage>
        <taxon>Bacteria</taxon>
        <taxon>Pseudomonadati</taxon>
        <taxon>Pseudomonadota</taxon>
        <taxon>Gammaproteobacteria</taxon>
        <taxon>Vibrionales</taxon>
        <taxon>Vibrionaceae</taxon>
        <taxon>Photobacterium</taxon>
    </lineage>
</organism>
<proteinExistence type="predicted"/>
<name>A0ABY5GCE7_9GAMM</name>
<keyword evidence="3" id="KW-1185">Reference proteome</keyword>
<reference evidence="2" key="1">
    <citation type="submission" date="2022-07" db="EMBL/GenBank/DDBJ databases">
        <title>Genome sequencing of Photobacterium atrarenae GJH2-4.</title>
        <authorList>
            <person name="Park S.-J."/>
        </authorList>
    </citation>
    <scope>NUCLEOTIDE SEQUENCE</scope>
    <source>
        <strain evidence="2">GJH2-4</strain>
    </source>
</reference>
<dbReference type="Proteomes" id="UP001057998">
    <property type="component" value="Chromosome 1"/>
</dbReference>
<accession>A0ABY5GCE7</accession>
<feature type="region of interest" description="Disordered" evidence="1">
    <location>
        <begin position="72"/>
        <end position="95"/>
    </location>
</feature>
<sequence length="95" mass="9192">MGLPAATIGCFHVCPKTTAKVPHVGGPIAAGSGNVLIGGVPAAREGDMVICIGPPDSISAGSGSVLINGKPAARQGESTRHGGKVVNGNPTVLIG</sequence>
<dbReference type="CDD" id="cd14738">
    <property type="entry name" value="PAAR_2"/>
    <property type="match status" value="1"/>
</dbReference>
<dbReference type="InterPro" id="IPR008727">
    <property type="entry name" value="PAAR_motif"/>
</dbReference>
<evidence type="ECO:0000313" key="2">
    <source>
        <dbReference type="EMBL" id="UTV26485.1"/>
    </source>
</evidence>